<dbReference type="GO" id="GO:0005829">
    <property type="term" value="C:cytosol"/>
    <property type="evidence" value="ECO:0007669"/>
    <property type="project" value="TreeGrafter"/>
</dbReference>
<dbReference type="Proteomes" id="UP000184052">
    <property type="component" value="Unassembled WGS sequence"/>
</dbReference>
<protein>
    <recommendedName>
        <fullName evidence="2">Ribosome-binding factor A</fullName>
    </recommendedName>
</protein>
<comment type="subcellular location">
    <subcellularLocation>
        <location evidence="2">Cytoplasm</location>
    </subcellularLocation>
</comment>
<dbReference type="GO" id="GO:0030490">
    <property type="term" value="P:maturation of SSU-rRNA"/>
    <property type="evidence" value="ECO:0007669"/>
    <property type="project" value="UniProtKB-UniRule"/>
</dbReference>
<comment type="subunit">
    <text evidence="2">Monomer. Binds 30S ribosomal subunits, but not 50S ribosomal subunits or 70S ribosomes.</text>
</comment>
<organism evidence="3 4">
    <name type="scientific">Dethiosulfatibacter aminovorans DSM 17477</name>
    <dbReference type="NCBI Taxonomy" id="1121476"/>
    <lineage>
        <taxon>Bacteria</taxon>
        <taxon>Bacillati</taxon>
        <taxon>Bacillota</taxon>
        <taxon>Tissierellia</taxon>
        <taxon>Dethiosulfatibacter</taxon>
    </lineage>
</organism>
<sequence>MNSKRKNRLKQDIKRYLSSIIHNDVKDPRLNEHVSITEVRITEDMKFAKVYISAIGSDKNRKETVEILNKAKGYIRKELSSKLTTRFTPELNFYLDESIENSIRINELLKGLENEKE</sequence>
<dbReference type="STRING" id="1121476.SAMN02745751_00872"/>
<dbReference type="EMBL" id="FQZL01000006">
    <property type="protein sequence ID" value="SHI71288.1"/>
    <property type="molecule type" value="Genomic_DNA"/>
</dbReference>
<keyword evidence="4" id="KW-1185">Reference proteome</keyword>
<dbReference type="GO" id="GO:0043024">
    <property type="term" value="F:ribosomal small subunit binding"/>
    <property type="evidence" value="ECO:0007669"/>
    <property type="project" value="TreeGrafter"/>
</dbReference>
<dbReference type="Pfam" id="PF02033">
    <property type="entry name" value="RBFA"/>
    <property type="match status" value="1"/>
</dbReference>
<evidence type="ECO:0000313" key="3">
    <source>
        <dbReference type="EMBL" id="SHI71288.1"/>
    </source>
</evidence>
<proteinExistence type="inferred from homology"/>
<accession>A0A1M6DE80</accession>
<evidence type="ECO:0000256" key="2">
    <source>
        <dbReference type="HAMAP-Rule" id="MF_00003"/>
    </source>
</evidence>
<dbReference type="OrthoDB" id="307788at2"/>
<evidence type="ECO:0000256" key="1">
    <source>
        <dbReference type="ARBA" id="ARBA00022517"/>
    </source>
</evidence>
<keyword evidence="1 2" id="KW-0690">Ribosome biogenesis</keyword>
<dbReference type="InterPro" id="IPR015946">
    <property type="entry name" value="KH_dom-like_a/b"/>
</dbReference>
<dbReference type="InterPro" id="IPR023799">
    <property type="entry name" value="RbfA_dom_sf"/>
</dbReference>
<evidence type="ECO:0000313" key="4">
    <source>
        <dbReference type="Proteomes" id="UP000184052"/>
    </source>
</evidence>
<dbReference type="HAMAP" id="MF_00003">
    <property type="entry name" value="RbfA"/>
    <property type="match status" value="1"/>
</dbReference>
<reference evidence="3 4" key="1">
    <citation type="submission" date="2016-11" db="EMBL/GenBank/DDBJ databases">
        <authorList>
            <person name="Jaros S."/>
            <person name="Januszkiewicz K."/>
            <person name="Wedrychowicz H."/>
        </authorList>
    </citation>
    <scope>NUCLEOTIDE SEQUENCE [LARGE SCALE GENOMIC DNA]</scope>
    <source>
        <strain evidence="3 4">DSM 17477</strain>
    </source>
</reference>
<dbReference type="RefSeq" id="WP_073047717.1">
    <property type="nucleotide sequence ID" value="NZ_FQZL01000006.1"/>
</dbReference>
<dbReference type="AlphaFoldDB" id="A0A1M6DE80"/>
<dbReference type="InterPro" id="IPR000238">
    <property type="entry name" value="RbfA"/>
</dbReference>
<dbReference type="SUPFAM" id="SSF89919">
    <property type="entry name" value="Ribosome-binding factor A, RbfA"/>
    <property type="match status" value="1"/>
</dbReference>
<keyword evidence="2" id="KW-0963">Cytoplasm</keyword>
<dbReference type="PANTHER" id="PTHR33515:SF1">
    <property type="entry name" value="RIBOSOME-BINDING FACTOR A, CHLOROPLASTIC-RELATED"/>
    <property type="match status" value="1"/>
</dbReference>
<comment type="function">
    <text evidence="2">One of several proteins that assist in the late maturation steps of the functional core of the 30S ribosomal subunit. Associates with free 30S ribosomal subunits (but not with 30S subunits that are part of 70S ribosomes or polysomes). Required for efficient processing of 16S rRNA. May interact with the 5'-terminal helix region of 16S rRNA.</text>
</comment>
<dbReference type="Gene3D" id="3.30.300.20">
    <property type="match status" value="1"/>
</dbReference>
<comment type="similarity">
    <text evidence="2">Belongs to the RbfA family.</text>
</comment>
<dbReference type="NCBIfam" id="TIGR00082">
    <property type="entry name" value="rbfA"/>
    <property type="match status" value="1"/>
</dbReference>
<name>A0A1M6DE80_9FIRM</name>
<gene>
    <name evidence="2" type="primary">rbfA</name>
    <name evidence="3" type="ORF">SAMN02745751_00872</name>
</gene>
<dbReference type="PANTHER" id="PTHR33515">
    <property type="entry name" value="RIBOSOME-BINDING FACTOR A, CHLOROPLASTIC-RELATED"/>
    <property type="match status" value="1"/>
</dbReference>